<comment type="catalytic activity">
    <reaction evidence="8 9">
        <text>D-gluconate + ATP = 6-phospho-D-gluconate + ADP + H(+)</text>
        <dbReference type="Rhea" id="RHEA:19433"/>
        <dbReference type="ChEBI" id="CHEBI:15378"/>
        <dbReference type="ChEBI" id="CHEBI:18391"/>
        <dbReference type="ChEBI" id="CHEBI:30616"/>
        <dbReference type="ChEBI" id="CHEBI:58759"/>
        <dbReference type="ChEBI" id="CHEBI:456216"/>
        <dbReference type="EC" id="2.7.1.12"/>
    </reaction>
</comment>
<evidence type="ECO:0000256" key="5">
    <source>
        <dbReference type="ARBA" id="ARBA00022741"/>
    </source>
</evidence>
<evidence type="ECO:0000256" key="7">
    <source>
        <dbReference type="ARBA" id="ARBA00022840"/>
    </source>
</evidence>
<comment type="similarity">
    <text evidence="2 9">Belongs to the gluconokinase GntK/GntV family.</text>
</comment>
<evidence type="ECO:0000256" key="2">
    <source>
        <dbReference type="ARBA" id="ARBA00008420"/>
    </source>
</evidence>
<evidence type="ECO:0000313" key="11">
    <source>
        <dbReference type="Proteomes" id="UP001501169"/>
    </source>
</evidence>
<evidence type="ECO:0000256" key="1">
    <source>
        <dbReference type="ARBA" id="ARBA00004761"/>
    </source>
</evidence>
<dbReference type="EMBL" id="BAAAEO010000003">
    <property type="protein sequence ID" value="GAA0554207.1"/>
    <property type="molecule type" value="Genomic_DNA"/>
</dbReference>
<dbReference type="Pfam" id="PF13671">
    <property type="entry name" value="AAA_33"/>
    <property type="match status" value="1"/>
</dbReference>
<sequence>MPVTPLAQQCRTIIIMGVAGSGKSTIASLLSDTLGYVYLEGDDFHSPEAKAMMAAGIPLTDALRESWIDRLCQQLALCAGQKKSCVLSYSGLIARQRQRIRTAGSPAQFFYLHGEESLLLQRLSARQNHFMPATMLRSQLDTMQSPQHETDVHYIDIAQTTEQILAIICQQLG</sequence>
<evidence type="ECO:0000256" key="8">
    <source>
        <dbReference type="ARBA" id="ARBA00048090"/>
    </source>
</evidence>
<dbReference type="InterPro" id="IPR027417">
    <property type="entry name" value="P-loop_NTPase"/>
</dbReference>
<keyword evidence="6 9" id="KW-0418">Kinase</keyword>
<evidence type="ECO:0000256" key="3">
    <source>
        <dbReference type="ARBA" id="ARBA00012054"/>
    </source>
</evidence>
<organism evidence="10 11">
    <name type="scientific">Rheinheimera aquimaris</name>
    <dbReference type="NCBI Taxonomy" id="412437"/>
    <lineage>
        <taxon>Bacteria</taxon>
        <taxon>Pseudomonadati</taxon>
        <taxon>Pseudomonadota</taxon>
        <taxon>Gammaproteobacteria</taxon>
        <taxon>Chromatiales</taxon>
        <taxon>Chromatiaceae</taxon>
        <taxon>Rheinheimera</taxon>
    </lineage>
</organism>
<protein>
    <recommendedName>
        <fullName evidence="3 9">Gluconokinase</fullName>
        <ecNumber evidence="3 9">2.7.1.12</ecNumber>
    </recommendedName>
</protein>
<dbReference type="InterPro" id="IPR006001">
    <property type="entry name" value="Therm_gnt_kin"/>
</dbReference>
<evidence type="ECO:0000256" key="6">
    <source>
        <dbReference type="ARBA" id="ARBA00022777"/>
    </source>
</evidence>
<dbReference type="PANTHER" id="PTHR43442">
    <property type="entry name" value="GLUCONOKINASE-RELATED"/>
    <property type="match status" value="1"/>
</dbReference>
<dbReference type="EC" id="2.7.1.12" evidence="3 9"/>
<dbReference type="Proteomes" id="UP001501169">
    <property type="component" value="Unassembled WGS sequence"/>
</dbReference>
<comment type="pathway">
    <text evidence="1">Carbohydrate acid metabolism.</text>
</comment>
<keyword evidence="7 9" id="KW-0067">ATP-binding</keyword>
<evidence type="ECO:0000256" key="4">
    <source>
        <dbReference type="ARBA" id="ARBA00022679"/>
    </source>
</evidence>
<dbReference type="RefSeq" id="WP_134056253.1">
    <property type="nucleotide sequence ID" value="NZ_BAAAEO010000003.1"/>
</dbReference>
<name>A0ABN1DWN6_9GAMM</name>
<evidence type="ECO:0000256" key="9">
    <source>
        <dbReference type="RuleBase" id="RU363066"/>
    </source>
</evidence>
<accession>A0ABN1DWN6</accession>
<dbReference type="NCBIfam" id="TIGR01313">
    <property type="entry name" value="therm_gnt_kin"/>
    <property type="match status" value="1"/>
</dbReference>
<keyword evidence="11" id="KW-1185">Reference proteome</keyword>
<reference evidence="10 11" key="1">
    <citation type="journal article" date="2019" name="Int. J. Syst. Evol. Microbiol.">
        <title>The Global Catalogue of Microorganisms (GCM) 10K type strain sequencing project: providing services to taxonomists for standard genome sequencing and annotation.</title>
        <authorList>
            <consortium name="The Broad Institute Genomics Platform"/>
            <consortium name="The Broad Institute Genome Sequencing Center for Infectious Disease"/>
            <person name="Wu L."/>
            <person name="Ma J."/>
        </authorList>
    </citation>
    <scope>NUCLEOTIDE SEQUENCE [LARGE SCALE GENOMIC DNA]</scope>
    <source>
        <strain evidence="10 11">JCM 14331</strain>
    </source>
</reference>
<dbReference type="SUPFAM" id="SSF52540">
    <property type="entry name" value="P-loop containing nucleoside triphosphate hydrolases"/>
    <property type="match status" value="1"/>
</dbReference>
<dbReference type="PANTHER" id="PTHR43442:SF3">
    <property type="entry name" value="GLUCONOKINASE-RELATED"/>
    <property type="match status" value="1"/>
</dbReference>
<keyword evidence="5 9" id="KW-0547">Nucleotide-binding</keyword>
<gene>
    <name evidence="10" type="ORF">GCM10009098_22540</name>
</gene>
<comment type="caution">
    <text evidence="10">The sequence shown here is derived from an EMBL/GenBank/DDBJ whole genome shotgun (WGS) entry which is preliminary data.</text>
</comment>
<keyword evidence="4 9" id="KW-0808">Transferase</keyword>
<dbReference type="CDD" id="cd02021">
    <property type="entry name" value="GntK"/>
    <property type="match status" value="1"/>
</dbReference>
<proteinExistence type="inferred from homology"/>
<dbReference type="Gene3D" id="3.40.50.300">
    <property type="entry name" value="P-loop containing nucleotide triphosphate hydrolases"/>
    <property type="match status" value="1"/>
</dbReference>
<evidence type="ECO:0000313" key="10">
    <source>
        <dbReference type="EMBL" id="GAA0554207.1"/>
    </source>
</evidence>